<evidence type="ECO:0000313" key="2">
    <source>
        <dbReference type="EMBL" id="PQJ28181.1"/>
    </source>
</evidence>
<proteinExistence type="predicted"/>
<dbReference type="EMBL" id="MQWA01000001">
    <property type="protein sequence ID" value="PQJ28181.1"/>
    <property type="molecule type" value="Genomic_DNA"/>
</dbReference>
<protein>
    <recommendedName>
        <fullName evidence="4">SGNH hydrolase-type esterase domain-containing protein</fullName>
    </recommendedName>
</protein>
<sequence>MIHPSLPRSIQLTAALIVTLASSSHAAEKLDVVKGKIFNVQPNQKCFELLTETVIDPKTDEGKSRHTIYWNDETEFTKVVRHQNFKQIKGRVLVEFHGLNEKWADAIQAGKPFRHRSLNILPPSNKKPLGMSKDRSKLVARFTADPNSPRNRDGVVEFDGKSIKASLPGPSGAVDVHSPATAKDLSSGFWETTIHGQRSDGKFLASNMEIYPKTDPRDNDDPTLPRVLVVGDSISMNYHQATKEQLNGIANYYRVVGNAGPSDRGVTWMELWLGDYKQKGLHWDLIQFNHGLHDLKQLYNEETKTYGKYQIDIKAYQANLEKEIAILRKTGATLMWCSTTPVPNSSIGRWDNVTMGRRKDEDLAFNKAALEVISKHPDILINDLNQSVRDAAKSSEHFTNWNKGTDVHFWHAPQQKIVGAAVANAIKKALKKGSSK</sequence>
<dbReference type="CDD" id="cd00229">
    <property type="entry name" value="SGNH_hydrolase"/>
    <property type="match status" value="1"/>
</dbReference>
<accession>A0A2S7U146</accession>
<feature type="signal peptide" evidence="1">
    <location>
        <begin position="1"/>
        <end position="26"/>
    </location>
</feature>
<evidence type="ECO:0000313" key="3">
    <source>
        <dbReference type="Proteomes" id="UP000239907"/>
    </source>
</evidence>
<dbReference type="InterPro" id="IPR036514">
    <property type="entry name" value="SGNH_hydro_sf"/>
</dbReference>
<organism evidence="2 3">
    <name type="scientific">Rubritalea profundi</name>
    <dbReference type="NCBI Taxonomy" id="1658618"/>
    <lineage>
        <taxon>Bacteria</taxon>
        <taxon>Pseudomonadati</taxon>
        <taxon>Verrucomicrobiota</taxon>
        <taxon>Verrucomicrobiia</taxon>
        <taxon>Verrucomicrobiales</taxon>
        <taxon>Rubritaleaceae</taxon>
        <taxon>Rubritalea</taxon>
    </lineage>
</organism>
<dbReference type="GO" id="GO:0016788">
    <property type="term" value="F:hydrolase activity, acting on ester bonds"/>
    <property type="evidence" value="ECO:0007669"/>
    <property type="project" value="UniProtKB-ARBA"/>
</dbReference>
<comment type="caution">
    <text evidence="2">The sequence shown here is derived from an EMBL/GenBank/DDBJ whole genome shotgun (WGS) entry which is preliminary data.</text>
</comment>
<dbReference type="Gene3D" id="3.40.50.1110">
    <property type="entry name" value="SGNH hydrolase"/>
    <property type="match status" value="1"/>
</dbReference>
<evidence type="ECO:0008006" key="4">
    <source>
        <dbReference type="Google" id="ProtNLM"/>
    </source>
</evidence>
<name>A0A2S7U146_9BACT</name>
<dbReference type="OrthoDB" id="9763981at2"/>
<reference evidence="2 3" key="1">
    <citation type="submission" date="2016-12" db="EMBL/GenBank/DDBJ databases">
        <title>Study of bacterial adaptation to deep sea.</title>
        <authorList>
            <person name="Song J."/>
            <person name="Yoshizawa S."/>
            <person name="Kogure K."/>
        </authorList>
    </citation>
    <scope>NUCLEOTIDE SEQUENCE [LARGE SCALE GENOMIC DNA]</scope>
    <source>
        <strain evidence="2 3">SAORIC-165</strain>
    </source>
</reference>
<gene>
    <name evidence="2" type="ORF">BSZ32_06465</name>
</gene>
<dbReference type="AlphaFoldDB" id="A0A2S7U146"/>
<dbReference type="SUPFAM" id="SSF52266">
    <property type="entry name" value="SGNH hydrolase"/>
    <property type="match status" value="1"/>
</dbReference>
<feature type="chain" id="PRO_5015598261" description="SGNH hydrolase-type esterase domain-containing protein" evidence="1">
    <location>
        <begin position="27"/>
        <end position="436"/>
    </location>
</feature>
<keyword evidence="1" id="KW-0732">Signal</keyword>
<dbReference type="RefSeq" id="WP_105042683.1">
    <property type="nucleotide sequence ID" value="NZ_MQWA01000001.1"/>
</dbReference>
<keyword evidence="3" id="KW-1185">Reference proteome</keyword>
<dbReference type="Proteomes" id="UP000239907">
    <property type="component" value="Unassembled WGS sequence"/>
</dbReference>
<evidence type="ECO:0000256" key="1">
    <source>
        <dbReference type="SAM" id="SignalP"/>
    </source>
</evidence>